<dbReference type="RefSeq" id="WP_127738842.1">
    <property type="nucleotide sequence ID" value="NZ_JARMUW010000009.1"/>
</dbReference>
<dbReference type="SUPFAM" id="SSF48008">
    <property type="entry name" value="GntR ligand-binding domain-like"/>
    <property type="match status" value="1"/>
</dbReference>
<evidence type="ECO:0000259" key="4">
    <source>
        <dbReference type="PROSITE" id="PS50949"/>
    </source>
</evidence>
<dbReference type="Pfam" id="PF00392">
    <property type="entry name" value="GntR"/>
    <property type="match status" value="1"/>
</dbReference>
<dbReference type="InterPro" id="IPR000524">
    <property type="entry name" value="Tscrpt_reg_HTH_GntR"/>
</dbReference>
<dbReference type="CDD" id="cd07377">
    <property type="entry name" value="WHTH_GntR"/>
    <property type="match status" value="1"/>
</dbReference>
<keyword evidence="3" id="KW-0804">Transcription</keyword>
<dbReference type="PANTHER" id="PTHR43537:SF45">
    <property type="entry name" value="GNTR FAMILY REGULATORY PROTEIN"/>
    <property type="match status" value="1"/>
</dbReference>
<dbReference type="PRINTS" id="PR00035">
    <property type="entry name" value="HTHGNTR"/>
</dbReference>
<dbReference type="InterPro" id="IPR011711">
    <property type="entry name" value="GntR_C"/>
</dbReference>
<dbReference type="InterPro" id="IPR036388">
    <property type="entry name" value="WH-like_DNA-bd_sf"/>
</dbReference>
<dbReference type="Pfam" id="PF07729">
    <property type="entry name" value="FCD"/>
    <property type="match status" value="1"/>
</dbReference>
<dbReference type="PROSITE" id="PS50949">
    <property type="entry name" value="HTH_GNTR"/>
    <property type="match status" value="1"/>
</dbReference>
<evidence type="ECO:0000313" key="6">
    <source>
        <dbReference type="Proteomes" id="UP000288024"/>
    </source>
</evidence>
<dbReference type="InterPro" id="IPR008920">
    <property type="entry name" value="TF_FadR/GntR_C"/>
</dbReference>
<name>A0A3S2TTI9_9BACI</name>
<dbReference type="SUPFAM" id="SSF46785">
    <property type="entry name" value="Winged helix' DNA-binding domain"/>
    <property type="match status" value="1"/>
</dbReference>
<accession>A0A3S2TTI9</accession>
<dbReference type="Gene3D" id="1.10.10.10">
    <property type="entry name" value="Winged helix-like DNA-binding domain superfamily/Winged helix DNA-binding domain"/>
    <property type="match status" value="1"/>
</dbReference>
<keyword evidence="2" id="KW-0238">DNA-binding</keyword>
<dbReference type="EMBL" id="RZTZ01000005">
    <property type="protein sequence ID" value="RVT61386.1"/>
    <property type="molecule type" value="Genomic_DNA"/>
</dbReference>
<reference evidence="5 6" key="1">
    <citation type="submission" date="2019-01" db="EMBL/GenBank/DDBJ databases">
        <title>Bacillus sp. M5HDSG1-1, whole genome shotgun sequence.</title>
        <authorList>
            <person name="Tuo L."/>
        </authorList>
    </citation>
    <scope>NUCLEOTIDE SEQUENCE [LARGE SCALE GENOMIC DNA]</scope>
    <source>
        <strain evidence="5 6">M5HDSG1-1</strain>
    </source>
</reference>
<protein>
    <submittedName>
        <fullName evidence="5">GntR family transcriptional regulator</fullName>
    </submittedName>
</protein>
<dbReference type="Proteomes" id="UP000288024">
    <property type="component" value="Unassembled WGS sequence"/>
</dbReference>
<comment type="caution">
    <text evidence="5">The sequence shown here is derived from an EMBL/GenBank/DDBJ whole genome shotgun (WGS) entry which is preliminary data.</text>
</comment>
<dbReference type="InterPro" id="IPR036390">
    <property type="entry name" value="WH_DNA-bd_sf"/>
</dbReference>
<dbReference type="AlphaFoldDB" id="A0A3S2TTI9"/>
<evidence type="ECO:0000256" key="2">
    <source>
        <dbReference type="ARBA" id="ARBA00023125"/>
    </source>
</evidence>
<organism evidence="5 6">
    <name type="scientific">Niallia taxi</name>
    <dbReference type="NCBI Taxonomy" id="2499688"/>
    <lineage>
        <taxon>Bacteria</taxon>
        <taxon>Bacillati</taxon>
        <taxon>Bacillota</taxon>
        <taxon>Bacilli</taxon>
        <taxon>Bacillales</taxon>
        <taxon>Bacillaceae</taxon>
        <taxon>Niallia</taxon>
    </lineage>
</organism>
<sequence length="232" mass="26630">MGRVSGKISVQSYLKGNGNMSSLVDIAYSKIRENIMTGIYMPGSLLSENELAQLLNMSRTPIRGAISRLESEGFVSSLKNRGLFVKEISYKEILDVMEVFLFLEEYSVDSVIEKGLIYNIEELNKHLEQQLDAEKKDDYPAYVQSSMMFTRSMITSANNQTMLQIMDSVKDKLIHFGIVNWKLTPHQKHYSANLLNKAIYEAVCAEDYVEVKRLCKEAYLRNRERFIRSGIQ</sequence>
<gene>
    <name evidence="5" type="ORF">EM808_14080</name>
</gene>
<dbReference type="Gene3D" id="1.20.120.530">
    <property type="entry name" value="GntR ligand-binding domain-like"/>
    <property type="match status" value="1"/>
</dbReference>
<dbReference type="GO" id="GO:0003700">
    <property type="term" value="F:DNA-binding transcription factor activity"/>
    <property type="evidence" value="ECO:0007669"/>
    <property type="project" value="InterPro"/>
</dbReference>
<dbReference type="SMART" id="SM00345">
    <property type="entry name" value="HTH_GNTR"/>
    <property type="match status" value="1"/>
</dbReference>
<keyword evidence="6" id="KW-1185">Reference proteome</keyword>
<keyword evidence="1" id="KW-0805">Transcription regulation</keyword>
<proteinExistence type="predicted"/>
<evidence type="ECO:0000313" key="5">
    <source>
        <dbReference type="EMBL" id="RVT61386.1"/>
    </source>
</evidence>
<dbReference type="PANTHER" id="PTHR43537">
    <property type="entry name" value="TRANSCRIPTIONAL REGULATOR, GNTR FAMILY"/>
    <property type="match status" value="1"/>
</dbReference>
<evidence type="ECO:0000256" key="1">
    <source>
        <dbReference type="ARBA" id="ARBA00023015"/>
    </source>
</evidence>
<dbReference type="GO" id="GO:0003677">
    <property type="term" value="F:DNA binding"/>
    <property type="evidence" value="ECO:0007669"/>
    <property type="project" value="UniProtKB-KW"/>
</dbReference>
<feature type="domain" description="HTH gntR-type" evidence="4">
    <location>
        <begin position="21"/>
        <end position="88"/>
    </location>
</feature>
<evidence type="ECO:0000256" key="3">
    <source>
        <dbReference type="ARBA" id="ARBA00023163"/>
    </source>
</evidence>